<gene>
    <name evidence="1" type="ORF">GCM10022393_43030</name>
</gene>
<keyword evidence="2" id="KW-1185">Reference proteome</keyword>
<protein>
    <recommendedName>
        <fullName evidence="3">ABM domain-containing protein</fullName>
    </recommendedName>
</protein>
<organism evidence="1 2">
    <name type="scientific">Aquimarina addita</name>
    <dbReference type="NCBI Taxonomy" id="870485"/>
    <lineage>
        <taxon>Bacteria</taxon>
        <taxon>Pseudomonadati</taxon>
        <taxon>Bacteroidota</taxon>
        <taxon>Flavobacteriia</taxon>
        <taxon>Flavobacteriales</taxon>
        <taxon>Flavobacteriaceae</taxon>
        <taxon>Aquimarina</taxon>
    </lineage>
</organism>
<sequence>MNSRSFVENIIKKSKNMKQLFICMLCLTIGNYTVHAQKDSKTFNFKKGEVLDFILLTMKPNSSALFEKYREVIYPIGFEFGYEPQQGFRTKELILGNHLPSVFVFGKWPSKEKRHGFLETIVSRVPDFHQRRRDLFSYFTFAFFEIQENKTISLQKNKVNSITAFWKTDKQDIEKFVSKWKEQAKISGGSSIVQLQNGYSPAGYNYNPDILIITEWENETAFSKFTEKHPLSFYKELKNVHQFVIE</sequence>
<reference evidence="2" key="1">
    <citation type="journal article" date="2019" name="Int. J. Syst. Evol. Microbiol.">
        <title>The Global Catalogue of Microorganisms (GCM) 10K type strain sequencing project: providing services to taxonomists for standard genome sequencing and annotation.</title>
        <authorList>
            <consortium name="The Broad Institute Genomics Platform"/>
            <consortium name="The Broad Institute Genome Sequencing Center for Infectious Disease"/>
            <person name="Wu L."/>
            <person name="Ma J."/>
        </authorList>
    </citation>
    <scope>NUCLEOTIDE SEQUENCE [LARGE SCALE GENOMIC DNA]</scope>
    <source>
        <strain evidence="2">JCM 17106</strain>
    </source>
</reference>
<dbReference type="Proteomes" id="UP001500459">
    <property type="component" value="Unassembled WGS sequence"/>
</dbReference>
<name>A0ABP6UYZ0_9FLAO</name>
<proteinExistence type="predicted"/>
<evidence type="ECO:0000313" key="2">
    <source>
        <dbReference type="Proteomes" id="UP001500459"/>
    </source>
</evidence>
<evidence type="ECO:0000313" key="1">
    <source>
        <dbReference type="EMBL" id="GAA3523546.1"/>
    </source>
</evidence>
<accession>A0ABP6UYZ0</accession>
<dbReference type="EMBL" id="BAABCW010000037">
    <property type="protein sequence ID" value="GAA3523546.1"/>
    <property type="molecule type" value="Genomic_DNA"/>
</dbReference>
<evidence type="ECO:0008006" key="3">
    <source>
        <dbReference type="Google" id="ProtNLM"/>
    </source>
</evidence>
<comment type="caution">
    <text evidence="1">The sequence shown here is derived from an EMBL/GenBank/DDBJ whole genome shotgun (WGS) entry which is preliminary data.</text>
</comment>